<accession>A0AAE9HX59</accession>
<dbReference type="AlphaFoldDB" id="A0AAE9HX59"/>
<evidence type="ECO:0008006" key="3">
    <source>
        <dbReference type="Google" id="ProtNLM"/>
    </source>
</evidence>
<sequence length="210" mass="23005">MPKRSFYETQIKFGRKPDTVNQSLTIGASKDPDIAATGHGLETGDVIYIEGASHPAANGFFTVKTRSSTNFTLVGQDFTGAGRISGARYAKVTMTGFCDATSIDVEPAGVSFTDVTTNCDNYPQEEGELEAGSASMELYYDPESRVQQMLENAMFSQETLYMQTKPKGVNIVRGFACSVENWKYRGKVKDKYTANVGFKLKSRPHDATLS</sequence>
<evidence type="ECO:0000313" key="2">
    <source>
        <dbReference type="Proteomes" id="UP001056819"/>
    </source>
</evidence>
<reference evidence="1" key="1">
    <citation type="submission" date="2022-05" db="EMBL/GenBank/DDBJ databases">
        <title>Alysiella filiformis genome sequencing.</title>
        <authorList>
            <person name="Viehboeck T."/>
        </authorList>
    </citation>
    <scope>NUCLEOTIDE SEQUENCE</scope>
    <source>
        <strain evidence="1">DSM 2580</strain>
    </source>
</reference>
<evidence type="ECO:0000313" key="1">
    <source>
        <dbReference type="EMBL" id="URD68276.1"/>
    </source>
</evidence>
<dbReference type="Gene3D" id="2.40.30.20">
    <property type="match status" value="1"/>
</dbReference>
<organism evidence="1 2">
    <name type="scientific">Conchiformibius steedae DSM 2580</name>
    <dbReference type="NCBI Taxonomy" id="1121352"/>
    <lineage>
        <taxon>Bacteria</taxon>
        <taxon>Pseudomonadati</taxon>
        <taxon>Pseudomonadota</taxon>
        <taxon>Betaproteobacteria</taxon>
        <taxon>Neisseriales</taxon>
        <taxon>Neisseriaceae</taxon>
        <taxon>Conchiformibius</taxon>
    </lineage>
</organism>
<gene>
    <name evidence="1" type="ORF">LNQ82_03715</name>
</gene>
<dbReference type="InterPro" id="IPR023366">
    <property type="entry name" value="ATP_synth_asu-like_sf"/>
</dbReference>
<name>A0AAE9HX59_9NEIS</name>
<protein>
    <recommendedName>
        <fullName evidence="3">Phage tail protein</fullName>
    </recommendedName>
</protein>
<dbReference type="RefSeq" id="WP_027022075.1">
    <property type="nucleotide sequence ID" value="NZ_CP097501.1"/>
</dbReference>
<dbReference type="EMBL" id="CP097501">
    <property type="protein sequence ID" value="URD68276.1"/>
    <property type="molecule type" value="Genomic_DNA"/>
</dbReference>
<dbReference type="Proteomes" id="UP001056819">
    <property type="component" value="Chromosome"/>
</dbReference>
<proteinExistence type="predicted"/>